<comment type="similarity">
    <text evidence="5">Belongs to the YicC/YloC family.</text>
</comment>
<keyword evidence="2" id="KW-0540">Nuclease</keyword>
<dbReference type="EMBL" id="WBZB01000004">
    <property type="protein sequence ID" value="KAB3533147.1"/>
    <property type="molecule type" value="Genomic_DNA"/>
</dbReference>
<feature type="domain" description="Endoribonuclease YicC-like N-terminal" evidence="6">
    <location>
        <begin position="2"/>
        <end position="156"/>
    </location>
</feature>
<evidence type="ECO:0000313" key="9">
    <source>
        <dbReference type="Proteomes" id="UP000465601"/>
    </source>
</evidence>
<name>A0A833HRA7_9FIRM</name>
<dbReference type="PANTHER" id="PTHR30636:SF3">
    <property type="entry name" value="UPF0701 PROTEIN YICC"/>
    <property type="match status" value="1"/>
</dbReference>
<evidence type="ECO:0000256" key="1">
    <source>
        <dbReference type="ARBA" id="ARBA00001968"/>
    </source>
</evidence>
<organism evidence="8 9">
    <name type="scientific">Alkaliphilus serpentinus</name>
    <dbReference type="NCBI Taxonomy" id="1482731"/>
    <lineage>
        <taxon>Bacteria</taxon>
        <taxon>Bacillati</taxon>
        <taxon>Bacillota</taxon>
        <taxon>Clostridia</taxon>
        <taxon>Peptostreptococcales</taxon>
        <taxon>Natronincolaceae</taxon>
        <taxon>Alkaliphilus</taxon>
    </lineage>
</organism>
<comment type="cofactor">
    <cofactor evidence="1">
        <name>a divalent metal cation</name>
        <dbReference type="ChEBI" id="CHEBI:60240"/>
    </cofactor>
</comment>
<reference evidence="8 9" key="1">
    <citation type="submission" date="2019-10" db="EMBL/GenBank/DDBJ databases">
        <title>Alkaliphilus serpentinus sp. nov. and Alkaliphilus pronyensis sp. nov., two novel anaerobic alkaliphilic species isolated from the serpentinized-hosted hydrothermal field of the Prony Bay (New Caledonia).</title>
        <authorList>
            <person name="Postec A."/>
        </authorList>
    </citation>
    <scope>NUCLEOTIDE SEQUENCE [LARGE SCALE GENOMIC DNA]</scope>
    <source>
        <strain evidence="8 9">LacT</strain>
    </source>
</reference>
<dbReference type="InterPro" id="IPR036494">
    <property type="entry name" value="Ku_C_sf"/>
</dbReference>
<evidence type="ECO:0000256" key="5">
    <source>
        <dbReference type="ARBA" id="ARBA00035648"/>
    </source>
</evidence>
<dbReference type="InterPro" id="IPR013551">
    <property type="entry name" value="YicC-like_C"/>
</dbReference>
<dbReference type="InterPro" id="IPR005229">
    <property type="entry name" value="YicC/YloC-like"/>
</dbReference>
<evidence type="ECO:0000256" key="3">
    <source>
        <dbReference type="ARBA" id="ARBA00022759"/>
    </source>
</evidence>
<dbReference type="AlphaFoldDB" id="A0A833HRA7"/>
<accession>A0A833HRA7</accession>
<keyword evidence="3" id="KW-0255">Endonuclease</keyword>
<evidence type="ECO:0000256" key="2">
    <source>
        <dbReference type="ARBA" id="ARBA00022722"/>
    </source>
</evidence>
<keyword evidence="9" id="KW-1185">Reference proteome</keyword>
<evidence type="ECO:0000256" key="4">
    <source>
        <dbReference type="ARBA" id="ARBA00022801"/>
    </source>
</evidence>
<evidence type="ECO:0000313" key="8">
    <source>
        <dbReference type="EMBL" id="KAB3533147.1"/>
    </source>
</evidence>
<dbReference type="GO" id="GO:0016787">
    <property type="term" value="F:hydrolase activity"/>
    <property type="evidence" value="ECO:0007669"/>
    <property type="project" value="UniProtKB-KW"/>
</dbReference>
<gene>
    <name evidence="8" type="ORF">F8153_00935</name>
</gene>
<dbReference type="SUPFAM" id="SSF101420">
    <property type="entry name" value="C-terminal domain of Ku80"/>
    <property type="match status" value="1"/>
</dbReference>
<dbReference type="InterPro" id="IPR013527">
    <property type="entry name" value="YicC-like_N"/>
</dbReference>
<comment type="caution">
    <text evidence="8">The sequence shown here is derived from an EMBL/GenBank/DDBJ whole genome shotgun (WGS) entry which is preliminary data.</text>
</comment>
<dbReference type="RefSeq" id="WP_151864472.1">
    <property type="nucleotide sequence ID" value="NZ_WBZB01000004.1"/>
</dbReference>
<proteinExistence type="inferred from homology"/>
<dbReference type="Proteomes" id="UP000465601">
    <property type="component" value="Unassembled WGS sequence"/>
</dbReference>
<feature type="domain" description="Endoribonuclease YicC-like C-terminal" evidence="7">
    <location>
        <begin position="173"/>
        <end position="293"/>
    </location>
</feature>
<sequence length="293" mass="34342">MIKSMTGFGRGEAQSEHKKFMIELKSLNHRYLDTSIKMPKIFTYLEEKIRQRIKDYIKRGRVEAFISFENIGDTDVKVIPDIALAKEYLKAMKALDKELEIKNDVSISLITKFPDVIRIEKEEANEDEIWSCMEEALILALEKLTEMREREGQQLNQDIIKRLDIIKDMVKEIEDRSPIIVEEYRKKLTDRIKELIDDAYTVDDNRIIMEVAIFADKSSVTEEIVRFDSHIKQFKQAMKEEDSVGRKLDFIIQEMNREVNTIGSKANDLTTTNIVVNIKSELEKMREQVQNIE</sequence>
<dbReference type="GO" id="GO:0004521">
    <property type="term" value="F:RNA endonuclease activity"/>
    <property type="evidence" value="ECO:0007669"/>
    <property type="project" value="InterPro"/>
</dbReference>
<dbReference type="Pfam" id="PF03755">
    <property type="entry name" value="YicC-like_N"/>
    <property type="match status" value="1"/>
</dbReference>
<evidence type="ECO:0000259" key="7">
    <source>
        <dbReference type="Pfam" id="PF08340"/>
    </source>
</evidence>
<dbReference type="Pfam" id="PF08340">
    <property type="entry name" value="YicC-like_C"/>
    <property type="match status" value="1"/>
</dbReference>
<keyword evidence="4" id="KW-0378">Hydrolase</keyword>
<dbReference type="PANTHER" id="PTHR30636">
    <property type="entry name" value="UPF0701 PROTEIN YICC"/>
    <property type="match status" value="1"/>
</dbReference>
<dbReference type="NCBIfam" id="TIGR00255">
    <property type="entry name" value="YicC/YloC family endoribonuclease"/>
    <property type="match status" value="1"/>
</dbReference>
<evidence type="ECO:0000259" key="6">
    <source>
        <dbReference type="Pfam" id="PF03755"/>
    </source>
</evidence>
<protein>
    <submittedName>
        <fullName evidence="8">YicC family protein</fullName>
    </submittedName>
</protein>
<dbReference type="OrthoDB" id="9771229at2"/>